<gene>
    <name evidence="1" type="ORF">PIB30_101823</name>
</gene>
<keyword evidence="2" id="KW-1185">Reference proteome</keyword>
<comment type="caution">
    <text evidence="1">The sequence shown here is derived from an EMBL/GenBank/DDBJ whole genome shotgun (WGS) entry which is preliminary data.</text>
</comment>
<evidence type="ECO:0000313" key="2">
    <source>
        <dbReference type="Proteomes" id="UP001341840"/>
    </source>
</evidence>
<name>A0ABU6QYG1_9FABA</name>
<dbReference type="EMBL" id="JASCZI010003037">
    <property type="protein sequence ID" value="MED6116608.1"/>
    <property type="molecule type" value="Genomic_DNA"/>
</dbReference>
<dbReference type="Proteomes" id="UP001341840">
    <property type="component" value="Unassembled WGS sequence"/>
</dbReference>
<organism evidence="1 2">
    <name type="scientific">Stylosanthes scabra</name>
    <dbReference type="NCBI Taxonomy" id="79078"/>
    <lineage>
        <taxon>Eukaryota</taxon>
        <taxon>Viridiplantae</taxon>
        <taxon>Streptophyta</taxon>
        <taxon>Embryophyta</taxon>
        <taxon>Tracheophyta</taxon>
        <taxon>Spermatophyta</taxon>
        <taxon>Magnoliopsida</taxon>
        <taxon>eudicotyledons</taxon>
        <taxon>Gunneridae</taxon>
        <taxon>Pentapetalae</taxon>
        <taxon>rosids</taxon>
        <taxon>fabids</taxon>
        <taxon>Fabales</taxon>
        <taxon>Fabaceae</taxon>
        <taxon>Papilionoideae</taxon>
        <taxon>50 kb inversion clade</taxon>
        <taxon>dalbergioids sensu lato</taxon>
        <taxon>Dalbergieae</taxon>
        <taxon>Pterocarpus clade</taxon>
        <taxon>Stylosanthes</taxon>
    </lineage>
</organism>
<evidence type="ECO:0000313" key="1">
    <source>
        <dbReference type="EMBL" id="MED6116608.1"/>
    </source>
</evidence>
<protein>
    <submittedName>
        <fullName evidence="1">Uncharacterized protein</fullName>
    </submittedName>
</protein>
<feature type="non-terminal residue" evidence="1">
    <location>
        <position position="1"/>
    </location>
</feature>
<reference evidence="1 2" key="1">
    <citation type="journal article" date="2023" name="Plants (Basel)">
        <title>Bridging the Gap: Combining Genomics and Transcriptomics Approaches to Understand Stylosanthes scabra, an Orphan Legume from the Brazilian Caatinga.</title>
        <authorList>
            <person name="Ferreira-Neto J.R.C."/>
            <person name="da Silva M.D."/>
            <person name="Binneck E."/>
            <person name="de Melo N.F."/>
            <person name="da Silva R.H."/>
            <person name="de Melo A.L.T.M."/>
            <person name="Pandolfi V."/>
            <person name="Bustamante F.O."/>
            <person name="Brasileiro-Vidal A.C."/>
            <person name="Benko-Iseppon A.M."/>
        </authorList>
    </citation>
    <scope>NUCLEOTIDE SEQUENCE [LARGE SCALE GENOMIC DNA]</scope>
    <source>
        <tissue evidence="1">Leaves</tissue>
    </source>
</reference>
<accession>A0ABU6QYG1</accession>
<proteinExistence type="predicted"/>
<sequence>NFEPVASAAAGRPSFTLRLPVELYLQRYHDLISKKEILNRSWGEHQIFGAVAGDL</sequence>